<dbReference type="AlphaFoldDB" id="A0A084SZA7"/>
<gene>
    <name evidence="8" type="ORF">Q664_06865</name>
</gene>
<evidence type="ECO:0000256" key="6">
    <source>
        <dbReference type="ARBA" id="ARBA00023098"/>
    </source>
</evidence>
<dbReference type="PROSITE" id="PS50035">
    <property type="entry name" value="PLD"/>
    <property type="match status" value="1"/>
</dbReference>
<reference evidence="8 9" key="1">
    <citation type="submission" date="2014-07" db="EMBL/GenBank/DDBJ databases">
        <title>Draft Genome Sequence of Gephyronic Acid Producer, Cystobacter violaceus Strain Cb vi76.</title>
        <authorList>
            <person name="Stevens D.C."/>
            <person name="Young J."/>
            <person name="Carmichael R."/>
            <person name="Tan J."/>
            <person name="Taylor R.E."/>
        </authorList>
    </citation>
    <scope>NUCLEOTIDE SEQUENCE [LARGE SCALE GENOMIC DNA]</scope>
    <source>
        <strain evidence="8 9">Cb vi76</strain>
    </source>
</reference>
<keyword evidence="5" id="KW-0442">Lipid degradation</keyword>
<dbReference type="Gene3D" id="3.30.870.10">
    <property type="entry name" value="Endonuclease Chain A"/>
    <property type="match status" value="1"/>
</dbReference>
<dbReference type="EC" id="3.1.4.4" evidence="3"/>
<evidence type="ECO:0000259" key="7">
    <source>
        <dbReference type="PROSITE" id="PS50035"/>
    </source>
</evidence>
<name>A0A084SZA7_9BACT</name>
<proteinExistence type="inferred from homology"/>
<evidence type="ECO:0000256" key="5">
    <source>
        <dbReference type="ARBA" id="ARBA00022963"/>
    </source>
</evidence>
<dbReference type="Pfam" id="PF13091">
    <property type="entry name" value="PLDc_2"/>
    <property type="match status" value="1"/>
</dbReference>
<dbReference type="InterPro" id="IPR001736">
    <property type="entry name" value="PLipase_D/transphosphatidylase"/>
</dbReference>
<evidence type="ECO:0000256" key="3">
    <source>
        <dbReference type="ARBA" id="ARBA00012027"/>
    </source>
</evidence>
<dbReference type="Proteomes" id="UP000028547">
    <property type="component" value="Unassembled WGS sequence"/>
</dbReference>
<evidence type="ECO:0000313" key="9">
    <source>
        <dbReference type="Proteomes" id="UP000028547"/>
    </source>
</evidence>
<dbReference type="PANTHER" id="PTHR43856">
    <property type="entry name" value="CARDIOLIPIN HYDROLASE"/>
    <property type="match status" value="1"/>
</dbReference>
<organism evidence="8 9">
    <name type="scientific">Archangium violaceum Cb vi76</name>
    <dbReference type="NCBI Taxonomy" id="1406225"/>
    <lineage>
        <taxon>Bacteria</taxon>
        <taxon>Pseudomonadati</taxon>
        <taxon>Myxococcota</taxon>
        <taxon>Myxococcia</taxon>
        <taxon>Myxococcales</taxon>
        <taxon>Cystobacterineae</taxon>
        <taxon>Archangiaceae</taxon>
        <taxon>Archangium</taxon>
    </lineage>
</organism>
<dbReference type="SUPFAM" id="SSF56024">
    <property type="entry name" value="Phospholipase D/nuclease"/>
    <property type="match status" value="1"/>
</dbReference>
<comment type="caution">
    <text evidence="8">The sequence shown here is derived from an EMBL/GenBank/DDBJ whole genome shotgun (WGS) entry which is preliminary data.</text>
</comment>
<protein>
    <recommendedName>
        <fullName evidence="3">phospholipase D</fullName>
        <ecNumber evidence="3">3.1.4.4</ecNumber>
    </recommendedName>
</protein>
<dbReference type="InterPro" id="IPR025202">
    <property type="entry name" value="PLD-like_dom"/>
</dbReference>
<comment type="similarity">
    <text evidence="2">Belongs to the phospholipase D family.</text>
</comment>
<dbReference type="InterPro" id="IPR051406">
    <property type="entry name" value="PLD_domain"/>
</dbReference>
<feature type="domain" description="PLD phosphodiesterase" evidence="7">
    <location>
        <begin position="151"/>
        <end position="182"/>
    </location>
</feature>
<comment type="catalytic activity">
    <reaction evidence="1">
        <text>a 1,2-diacyl-sn-glycero-3-phosphocholine + H2O = a 1,2-diacyl-sn-glycero-3-phosphate + choline + H(+)</text>
        <dbReference type="Rhea" id="RHEA:14445"/>
        <dbReference type="ChEBI" id="CHEBI:15354"/>
        <dbReference type="ChEBI" id="CHEBI:15377"/>
        <dbReference type="ChEBI" id="CHEBI:15378"/>
        <dbReference type="ChEBI" id="CHEBI:57643"/>
        <dbReference type="ChEBI" id="CHEBI:58608"/>
        <dbReference type="EC" id="3.1.4.4"/>
    </reaction>
</comment>
<sequence length="262" mass="30052">MGHQVRDPEVARRYLEYWQQLAGDPHAEQLRGWNDAHPPLREVGQPGISTVFSPRSPLEALEWYAHVLEKARTSVFLTAAFGLNRLFQEVFSQPRPYLRYLLLDTPGKGIDLIVRHPGNQVCVGDLLDQNEIDAWFLRTWHAEQLTGLNKHVQYVHTKYMLVDPLGDSPLLISGSANFSDNSTRNNDENMLIIQGDSRVVDLYLTEFMRLFTHFRFRGTELGAPASSRTGRLISPYLAPDDSWSLPFYEQDSPKQKERLLFA</sequence>
<evidence type="ECO:0000313" key="8">
    <source>
        <dbReference type="EMBL" id="KFA93792.1"/>
    </source>
</evidence>
<dbReference type="GO" id="GO:0004630">
    <property type="term" value="F:phospholipase D activity"/>
    <property type="evidence" value="ECO:0007669"/>
    <property type="project" value="UniProtKB-EC"/>
</dbReference>
<dbReference type="GO" id="GO:0016042">
    <property type="term" value="P:lipid catabolic process"/>
    <property type="evidence" value="ECO:0007669"/>
    <property type="project" value="UniProtKB-KW"/>
</dbReference>
<dbReference type="EMBL" id="JPMI01000038">
    <property type="protein sequence ID" value="KFA93792.1"/>
    <property type="molecule type" value="Genomic_DNA"/>
</dbReference>
<evidence type="ECO:0000256" key="4">
    <source>
        <dbReference type="ARBA" id="ARBA00022801"/>
    </source>
</evidence>
<keyword evidence="4" id="KW-0378">Hydrolase</keyword>
<evidence type="ECO:0000256" key="1">
    <source>
        <dbReference type="ARBA" id="ARBA00000798"/>
    </source>
</evidence>
<evidence type="ECO:0000256" key="2">
    <source>
        <dbReference type="ARBA" id="ARBA00008664"/>
    </source>
</evidence>
<dbReference type="PANTHER" id="PTHR43856:SF1">
    <property type="entry name" value="MITOCHONDRIAL CARDIOLIPIN HYDROLASE"/>
    <property type="match status" value="1"/>
</dbReference>
<dbReference type="GO" id="GO:0006793">
    <property type="term" value="P:phosphorus metabolic process"/>
    <property type="evidence" value="ECO:0007669"/>
    <property type="project" value="UniProtKB-ARBA"/>
</dbReference>
<keyword evidence="6" id="KW-0443">Lipid metabolism</keyword>
<dbReference type="GO" id="GO:0016891">
    <property type="term" value="F:RNA endonuclease activity producing 5'-phosphomonoesters, hydrolytic mechanism"/>
    <property type="evidence" value="ECO:0007669"/>
    <property type="project" value="TreeGrafter"/>
</dbReference>
<accession>A0A084SZA7</accession>